<dbReference type="Gene3D" id="2.80.10.50">
    <property type="match status" value="1"/>
</dbReference>
<organism evidence="2 3">
    <name type="scientific">Batillaria attramentaria</name>
    <dbReference type="NCBI Taxonomy" id="370345"/>
    <lineage>
        <taxon>Eukaryota</taxon>
        <taxon>Metazoa</taxon>
        <taxon>Spiralia</taxon>
        <taxon>Lophotrochozoa</taxon>
        <taxon>Mollusca</taxon>
        <taxon>Gastropoda</taxon>
        <taxon>Caenogastropoda</taxon>
        <taxon>Sorbeoconcha</taxon>
        <taxon>Cerithioidea</taxon>
        <taxon>Batillariidae</taxon>
        <taxon>Batillaria</taxon>
    </lineage>
</organism>
<dbReference type="InterPro" id="IPR055325">
    <property type="entry name" value="CF161"/>
</dbReference>
<evidence type="ECO:0000313" key="3">
    <source>
        <dbReference type="Proteomes" id="UP001519460"/>
    </source>
</evidence>
<dbReference type="PANTHER" id="PTHR24274:SF1">
    <property type="entry name" value="CILIA- AND FLAGELLA-ASSOCIATED PROTEIN 161"/>
    <property type="match status" value="1"/>
</dbReference>
<protein>
    <recommendedName>
        <fullName evidence="4">Cilia- and flagella-associated protein 161</fullName>
    </recommendedName>
</protein>
<proteinExistence type="predicted"/>
<reference evidence="2 3" key="1">
    <citation type="journal article" date="2023" name="Sci. Data">
        <title>Genome assembly of the Korean intertidal mud-creeper Batillaria attramentaria.</title>
        <authorList>
            <person name="Patra A.K."/>
            <person name="Ho P.T."/>
            <person name="Jun S."/>
            <person name="Lee S.J."/>
            <person name="Kim Y."/>
            <person name="Won Y.J."/>
        </authorList>
    </citation>
    <scope>NUCLEOTIDE SEQUENCE [LARGE SCALE GENOMIC DNA]</scope>
    <source>
        <strain evidence="2">Wonlab-2016</strain>
    </source>
</reference>
<dbReference type="EMBL" id="JACVVK020000111">
    <property type="protein sequence ID" value="KAK7491793.1"/>
    <property type="molecule type" value="Genomic_DNA"/>
</dbReference>
<dbReference type="Pfam" id="PF24569">
    <property type="entry name" value="CFAP161"/>
    <property type="match status" value="1"/>
</dbReference>
<accession>A0ABD0KXV2</accession>
<name>A0ABD0KXV2_9CAEN</name>
<dbReference type="AlphaFoldDB" id="A0ABD0KXV2"/>
<sequence length="295" mass="33323">MAALRTYNPSVRIGNWNEDIQLEEDTLKNFLEKRAKGELLIQKTHNLHAAMGKQLPLSVTQDFAVHFGDHVMIKCAAAQDQTKYFRDVNPRKDCVLALNVSDPNVLLEKNLSGPAGATGCMNISPNQRTVFRIEHPSGGFKGTKLTYGHPFYLVTVGENTGKMYLSSDKVTFNKCASKSRHQEVSFVPEPSFLTQWRVEHRNPLLRMEYEYEPVEANQELIFVHCKTNQCLAVEQDFRHRTPFGGEYEISAHTFLDSHKAEEDRNHFMIVEGVPGSSVEPVPEQGPPNSDFSTCP</sequence>
<evidence type="ECO:0000313" key="2">
    <source>
        <dbReference type="EMBL" id="KAK7491793.1"/>
    </source>
</evidence>
<keyword evidence="3" id="KW-1185">Reference proteome</keyword>
<dbReference type="InterPro" id="IPR036300">
    <property type="entry name" value="MIR_dom_sf"/>
</dbReference>
<dbReference type="Proteomes" id="UP001519460">
    <property type="component" value="Unassembled WGS sequence"/>
</dbReference>
<dbReference type="SUPFAM" id="SSF82109">
    <property type="entry name" value="MIR domain"/>
    <property type="match status" value="1"/>
</dbReference>
<comment type="caution">
    <text evidence="2">The sequence shown here is derived from an EMBL/GenBank/DDBJ whole genome shotgun (WGS) entry which is preliminary data.</text>
</comment>
<feature type="region of interest" description="Disordered" evidence="1">
    <location>
        <begin position="274"/>
        <end position="295"/>
    </location>
</feature>
<dbReference type="PANTHER" id="PTHR24274">
    <property type="entry name" value="CILIA- AND FLAGELLA-ASSOCIATED PROTEIN 161"/>
    <property type="match status" value="1"/>
</dbReference>
<gene>
    <name evidence="2" type="ORF">BaRGS_00017049</name>
</gene>
<feature type="compositionally biased region" description="Polar residues" evidence="1">
    <location>
        <begin position="286"/>
        <end position="295"/>
    </location>
</feature>
<evidence type="ECO:0000256" key="1">
    <source>
        <dbReference type="SAM" id="MobiDB-lite"/>
    </source>
</evidence>
<evidence type="ECO:0008006" key="4">
    <source>
        <dbReference type="Google" id="ProtNLM"/>
    </source>
</evidence>